<feature type="compositionally biased region" description="Basic residues" evidence="1">
    <location>
        <begin position="43"/>
        <end position="54"/>
    </location>
</feature>
<dbReference type="AlphaFoldDB" id="A0A2G9TNR9"/>
<keyword evidence="3" id="KW-1185">Reference proteome</keyword>
<name>A0A2G9TNR9_TELCI</name>
<sequence length="175" mass="20282">MRLLVLQSAIFVNIGKYNFTNHSALDNVQTGVTPLPPPAHLPTRARRPPKQQKKSRGDFLDQFSKQFVGYTIEEMRSDPSKLPGQEVESPDNTPELKNLRKYMSKYEKEDFDRFAILLEARAGIHGLGQGSRSREEVMNDLIEDWNQMNENQRNQLIKEIPLFKQLQIEAERTKK</sequence>
<feature type="region of interest" description="Disordered" evidence="1">
    <location>
        <begin position="74"/>
        <end position="94"/>
    </location>
</feature>
<accession>A0A2G9TNR9</accession>
<evidence type="ECO:0000256" key="1">
    <source>
        <dbReference type="SAM" id="MobiDB-lite"/>
    </source>
</evidence>
<gene>
    <name evidence="2" type="ORF">TELCIR_18880</name>
</gene>
<reference evidence="2 3" key="1">
    <citation type="submission" date="2015-09" db="EMBL/GenBank/DDBJ databases">
        <title>Draft genome of the parasitic nematode Teladorsagia circumcincta isolate WARC Sus (inbred).</title>
        <authorList>
            <person name="Mitreva M."/>
        </authorList>
    </citation>
    <scope>NUCLEOTIDE SEQUENCE [LARGE SCALE GENOMIC DNA]</scope>
    <source>
        <strain evidence="2 3">S</strain>
    </source>
</reference>
<protein>
    <submittedName>
        <fullName evidence="2">Uncharacterized protein</fullName>
    </submittedName>
</protein>
<feature type="region of interest" description="Disordered" evidence="1">
    <location>
        <begin position="30"/>
        <end position="58"/>
    </location>
</feature>
<dbReference type="Proteomes" id="UP000230423">
    <property type="component" value="Unassembled WGS sequence"/>
</dbReference>
<evidence type="ECO:0000313" key="3">
    <source>
        <dbReference type="Proteomes" id="UP000230423"/>
    </source>
</evidence>
<proteinExistence type="predicted"/>
<dbReference type="EMBL" id="KZ357267">
    <property type="protein sequence ID" value="PIO59653.1"/>
    <property type="molecule type" value="Genomic_DNA"/>
</dbReference>
<organism evidence="2 3">
    <name type="scientific">Teladorsagia circumcincta</name>
    <name type="common">Brown stomach worm</name>
    <name type="synonym">Ostertagia circumcincta</name>
    <dbReference type="NCBI Taxonomy" id="45464"/>
    <lineage>
        <taxon>Eukaryota</taxon>
        <taxon>Metazoa</taxon>
        <taxon>Ecdysozoa</taxon>
        <taxon>Nematoda</taxon>
        <taxon>Chromadorea</taxon>
        <taxon>Rhabditida</taxon>
        <taxon>Rhabditina</taxon>
        <taxon>Rhabditomorpha</taxon>
        <taxon>Strongyloidea</taxon>
        <taxon>Trichostrongylidae</taxon>
        <taxon>Teladorsagia</taxon>
    </lineage>
</organism>
<evidence type="ECO:0000313" key="2">
    <source>
        <dbReference type="EMBL" id="PIO59653.1"/>
    </source>
</evidence>